<accession>A0A6F8PMI1</accession>
<dbReference type="InterPro" id="IPR018323">
    <property type="entry name" value="OM_lipoprot_carrier_LolA_Pbac"/>
</dbReference>
<keyword evidence="11" id="KW-0449">Lipoprotein</keyword>
<dbReference type="CDD" id="cd16325">
    <property type="entry name" value="LolA"/>
    <property type="match status" value="1"/>
</dbReference>
<evidence type="ECO:0000313" key="11">
    <source>
        <dbReference type="EMBL" id="BBP43312.1"/>
    </source>
</evidence>
<dbReference type="Gene3D" id="2.50.20.10">
    <property type="entry name" value="Lipoprotein localisation LolA/LolB/LppX"/>
    <property type="match status" value="1"/>
</dbReference>
<evidence type="ECO:0000256" key="8">
    <source>
        <dbReference type="ARBA" id="ARBA00022927"/>
    </source>
</evidence>
<feature type="chain" id="PRO_5026394629" description="Outer-membrane lipoprotein carrier protein" evidence="10">
    <location>
        <begin position="20"/>
        <end position="206"/>
    </location>
</feature>
<reference evidence="12" key="1">
    <citation type="submission" date="2019-11" db="EMBL/GenBank/DDBJ databases">
        <title>Isolation and characterization of two novel species in the genus Thiomicrorhabdus.</title>
        <authorList>
            <person name="Mochizuki J."/>
            <person name="Kojima H."/>
            <person name="Fukui M."/>
        </authorList>
    </citation>
    <scope>NUCLEOTIDE SEQUENCE [LARGE SCALE GENOMIC DNA]</scope>
    <source>
        <strain evidence="12">AkT22</strain>
    </source>
</reference>
<dbReference type="InterPro" id="IPR004564">
    <property type="entry name" value="OM_lipoprot_carrier_LolA-like"/>
</dbReference>
<organism evidence="11 12">
    <name type="scientific">Thiosulfativibrio zosterae</name>
    <dbReference type="NCBI Taxonomy" id="2675053"/>
    <lineage>
        <taxon>Bacteria</taxon>
        <taxon>Pseudomonadati</taxon>
        <taxon>Pseudomonadota</taxon>
        <taxon>Gammaproteobacteria</taxon>
        <taxon>Thiotrichales</taxon>
        <taxon>Piscirickettsiaceae</taxon>
        <taxon>Thiosulfativibrio</taxon>
    </lineage>
</organism>
<dbReference type="NCBIfam" id="TIGR00547">
    <property type="entry name" value="lolA"/>
    <property type="match status" value="1"/>
</dbReference>
<dbReference type="KEGG" id="tzo:THMIRHAT_10580"/>
<evidence type="ECO:0000256" key="9">
    <source>
        <dbReference type="ARBA" id="ARBA00023186"/>
    </source>
</evidence>
<dbReference type="RefSeq" id="WP_243831508.1">
    <property type="nucleotide sequence ID" value="NZ_AP021888.1"/>
</dbReference>
<dbReference type="EMBL" id="AP021888">
    <property type="protein sequence ID" value="BBP43312.1"/>
    <property type="molecule type" value="Genomic_DNA"/>
</dbReference>
<dbReference type="PANTHER" id="PTHR35869">
    <property type="entry name" value="OUTER-MEMBRANE LIPOPROTEIN CARRIER PROTEIN"/>
    <property type="match status" value="1"/>
</dbReference>
<dbReference type="SUPFAM" id="SSF89392">
    <property type="entry name" value="Prokaryotic lipoproteins and lipoprotein localization factors"/>
    <property type="match status" value="1"/>
</dbReference>
<dbReference type="PANTHER" id="PTHR35869:SF1">
    <property type="entry name" value="OUTER-MEMBRANE LIPOPROTEIN CARRIER PROTEIN"/>
    <property type="match status" value="1"/>
</dbReference>
<comment type="subcellular location">
    <subcellularLocation>
        <location evidence="1 10">Periplasm</location>
    </subcellularLocation>
</comment>
<name>A0A6F8PMI1_9GAMM</name>
<protein>
    <recommendedName>
        <fullName evidence="4 10">Outer-membrane lipoprotein carrier protein</fullName>
    </recommendedName>
</protein>
<keyword evidence="5 10" id="KW-0813">Transport</keyword>
<dbReference type="GO" id="GO:0044874">
    <property type="term" value="P:lipoprotein localization to outer membrane"/>
    <property type="evidence" value="ECO:0007669"/>
    <property type="project" value="UniProtKB-UniRule"/>
</dbReference>
<dbReference type="HAMAP" id="MF_00240">
    <property type="entry name" value="LolA"/>
    <property type="match status" value="1"/>
</dbReference>
<evidence type="ECO:0000256" key="3">
    <source>
        <dbReference type="ARBA" id="ARBA00011245"/>
    </source>
</evidence>
<dbReference type="InterPro" id="IPR029046">
    <property type="entry name" value="LolA/LolB/LppX"/>
</dbReference>
<feature type="signal peptide" evidence="10">
    <location>
        <begin position="1"/>
        <end position="19"/>
    </location>
</feature>
<evidence type="ECO:0000256" key="7">
    <source>
        <dbReference type="ARBA" id="ARBA00022764"/>
    </source>
</evidence>
<sequence length="206" mass="23713" precursor="true">MLYFIKILMFWSLSFAVVASDAKIAPLQNFVNQLKTFSADFEQTQPEEELMKLNLSEGSILLKRPGKLVWQYTKPDPQKIVIDGINLWVYDTDLDQVTVRAVSEIQNDLPLSWLLFQEPIETKYRIIYGGIIKGVEWFNLAPKENTFFQSLDVGMRNGVMVEVHMYQNSDNVTKVKFKNIKINSALSDEQFEFRAPKGVDVIGQPQ</sequence>
<dbReference type="GO" id="GO:0042953">
    <property type="term" value="P:lipoprotein transport"/>
    <property type="evidence" value="ECO:0007669"/>
    <property type="project" value="InterPro"/>
</dbReference>
<dbReference type="Proteomes" id="UP000501466">
    <property type="component" value="Chromosome"/>
</dbReference>
<evidence type="ECO:0000256" key="10">
    <source>
        <dbReference type="HAMAP-Rule" id="MF_00240"/>
    </source>
</evidence>
<evidence type="ECO:0000313" key="12">
    <source>
        <dbReference type="Proteomes" id="UP000501466"/>
    </source>
</evidence>
<proteinExistence type="inferred from homology"/>
<comment type="function">
    <text evidence="10">Participates in the translocation of lipoproteins from the inner membrane to the outer membrane. Only forms a complex with a lipoprotein if the residue after the N-terminal Cys is not an aspartate (The Asp acts as a targeting signal to indicate that the lipoprotein should stay in the inner membrane).</text>
</comment>
<comment type="subunit">
    <text evidence="3 10">Monomer.</text>
</comment>
<keyword evidence="7 10" id="KW-0574">Periplasm</keyword>
<evidence type="ECO:0000256" key="1">
    <source>
        <dbReference type="ARBA" id="ARBA00004418"/>
    </source>
</evidence>
<keyword evidence="9 10" id="KW-0143">Chaperone</keyword>
<dbReference type="Pfam" id="PF03548">
    <property type="entry name" value="LolA"/>
    <property type="match status" value="1"/>
</dbReference>
<evidence type="ECO:0000256" key="4">
    <source>
        <dbReference type="ARBA" id="ARBA00014035"/>
    </source>
</evidence>
<dbReference type="AlphaFoldDB" id="A0A6F8PMI1"/>
<gene>
    <name evidence="10 11" type="primary">lolA</name>
    <name evidence="11" type="ORF">THMIRHAT_10580</name>
</gene>
<evidence type="ECO:0000256" key="6">
    <source>
        <dbReference type="ARBA" id="ARBA00022729"/>
    </source>
</evidence>
<evidence type="ECO:0000256" key="2">
    <source>
        <dbReference type="ARBA" id="ARBA00007615"/>
    </source>
</evidence>
<comment type="similarity">
    <text evidence="2 10">Belongs to the LolA family.</text>
</comment>
<dbReference type="GO" id="GO:0042597">
    <property type="term" value="C:periplasmic space"/>
    <property type="evidence" value="ECO:0007669"/>
    <property type="project" value="UniProtKB-SubCell"/>
</dbReference>
<keyword evidence="6 10" id="KW-0732">Signal</keyword>
<keyword evidence="8 10" id="KW-0653">Protein transport</keyword>
<keyword evidence="12" id="KW-1185">Reference proteome</keyword>
<evidence type="ECO:0000256" key="5">
    <source>
        <dbReference type="ARBA" id="ARBA00022448"/>
    </source>
</evidence>